<dbReference type="NCBIfam" id="TIGR02032">
    <property type="entry name" value="GG-red-SF"/>
    <property type="match status" value="1"/>
</dbReference>
<dbReference type="InterPro" id="IPR036188">
    <property type="entry name" value="FAD/NAD-bd_sf"/>
</dbReference>
<organism evidence="2 3">
    <name type="scientific">Agaribacillus aureus</name>
    <dbReference type="NCBI Taxonomy" id="3051825"/>
    <lineage>
        <taxon>Bacteria</taxon>
        <taxon>Pseudomonadati</taxon>
        <taxon>Bacteroidota</taxon>
        <taxon>Cytophagia</taxon>
        <taxon>Cytophagales</taxon>
        <taxon>Splendidivirgaceae</taxon>
        <taxon>Agaribacillus</taxon>
    </lineage>
</organism>
<evidence type="ECO:0000313" key="2">
    <source>
        <dbReference type="EMBL" id="MDN5211187.1"/>
    </source>
</evidence>
<proteinExistence type="predicted"/>
<dbReference type="Gene3D" id="3.50.50.60">
    <property type="entry name" value="FAD/NAD(P)-binding domain"/>
    <property type="match status" value="1"/>
</dbReference>
<accession>A0ABT8L299</accession>
<evidence type="ECO:0000259" key="1">
    <source>
        <dbReference type="Pfam" id="PF01494"/>
    </source>
</evidence>
<dbReference type="PANTHER" id="PTHR42685:SF22">
    <property type="entry name" value="CONDITIONED MEDIUM FACTOR RECEPTOR 1"/>
    <property type="match status" value="1"/>
</dbReference>
<keyword evidence="3" id="KW-1185">Reference proteome</keyword>
<name>A0ABT8L299_9BACT</name>
<sequence>MRETDVVIVGAGPGGLAAALFLGKKGINTLLVDQATFPRDKVCGDGISGWTVDILKKLSPDIIPKLALQPHSLDSWGVRFVAPNLRSVDIPYRPKNQENSDHPAGFISKRVHFDNFLWEEVKQFSSVSMLEGLKIENFIYDRNRIIVSDNSGQVKIAAKLALIADGAQSVLSKKMNSHHTPIEKRHQMAGVRAYFKGVKHNHSKNYIELHFLKEFLPGYFWIFPLPDNQVNAGIAMRSDKVSQHKINLRKSLDEVIQSHAYLSKRFDGAEKISPTQGFGLPLGSRKRKLSGRNMMKIGDAAGLIDPFTGEGIGNAMASGLYAGRHALKCLEINDFSEENMLNYDQLVYQKLGNELQLSTWLQRLLRFPWLFNLVVNKARKNEMLRETISTMFVDQDVKARLKNPLFYLKLLAG</sequence>
<dbReference type="Proteomes" id="UP001172083">
    <property type="component" value="Unassembled WGS sequence"/>
</dbReference>
<dbReference type="PRINTS" id="PR00420">
    <property type="entry name" value="RNGMNOXGNASE"/>
</dbReference>
<dbReference type="EMBL" id="JAUJEB010000001">
    <property type="protein sequence ID" value="MDN5211187.1"/>
    <property type="molecule type" value="Genomic_DNA"/>
</dbReference>
<comment type="caution">
    <text evidence="2">The sequence shown here is derived from an EMBL/GenBank/DDBJ whole genome shotgun (WGS) entry which is preliminary data.</text>
</comment>
<gene>
    <name evidence="2" type="ORF">QQ020_03970</name>
</gene>
<dbReference type="SUPFAM" id="SSF51905">
    <property type="entry name" value="FAD/NAD(P)-binding domain"/>
    <property type="match status" value="1"/>
</dbReference>
<reference evidence="2" key="1">
    <citation type="submission" date="2023-06" db="EMBL/GenBank/DDBJ databases">
        <title>Genomic of Agaribacillus aureum.</title>
        <authorList>
            <person name="Wang G."/>
        </authorList>
    </citation>
    <scope>NUCLEOTIDE SEQUENCE</scope>
    <source>
        <strain evidence="2">BMA12</strain>
    </source>
</reference>
<dbReference type="Pfam" id="PF01494">
    <property type="entry name" value="FAD_binding_3"/>
    <property type="match status" value="1"/>
</dbReference>
<protein>
    <submittedName>
        <fullName evidence="2">Geranylgeranyl reductase family protein</fullName>
    </submittedName>
</protein>
<evidence type="ECO:0000313" key="3">
    <source>
        <dbReference type="Proteomes" id="UP001172083"/>
    </source>
</evidence>
<dbReference type="PANTHER" id="PTHR42685">
    <property type="entry name" value="GERANYLGERANYL DIPHOSPHATE REDUCTASE"/>
    <property type="match status" value="1"/>
</dbReference>
<dbReference type="InterPro" id="IPR011777">
    <property type="entry name" value="Geranylgeranyl_Rdtase_fam"/>
</dbReference>
<feature type="domain" description="FAD-binding" evidence="1">
    <location>
        <begin position="3"/>
        <end position="317"/>
    </location>
</feature>
<dbReference type="RefSeq" id="WP_346756522.1">
    <property type="nucleotide sequence ID" value="NZ_JAUJEB010000001.1"/>
</dbReference>
<dbReference type="InterPro" id="IPR050407">
    <property type="entry name" value="Geranylgeranyl_reductase"/>
</dbReference>
<dbReference type="InterPro" id="IPR002938">
    <property type="entry name" value="FAD-bd"/>
</dbReference>